<dbReference type="RefSeq" id="WP_252586288.1">
    <property type="nucleotide sequence ID" value="NZ_JAMWYS010000017.1"/>
</dbReference>
<evidence type="ECO:0000313" key="6">
    <source>
        <dbReference type="Proteomes" id="UP001155182"/>
    </source>
</evidence>
<dbReference type="SUPFAM" id="SSF46785">
    <property type="entry name" value="Winged helix' DNA-binding domain"/>
    <property type="match status" value="1"/>
</dbReference>
<dbReference type="SUPFAM" id="SSF48008">
    <property type="entry name" value="GntR ligand-binding domain-like"/>
    <property type="match status" value="1"/>
</dbReference>
<dbReference type="InterPro" id="IPR011711">
    <property type="entry name" value="GntR_C"/>
</dbReference>
<dbReference type="Gene3D" id="1.20.120.530">
    <property type="entry name" value="GntR ligand-binding domain-like"/>
    <property type="match status" value="1"/>
</dbReference>
<reference evidence="5" key="1">
    <citation type="submission" date="2022-06" db="EMBL/GenBank/DDBJ databases">
        <title>Solitalea sp. MAHUQ-68 isolated from rhizospheric soil.</title>
        <authorList>
            <person name="Huq M.A."/>
        </authorList>
    </citation>
    <scope>NUCLEOTIDE SEQUENCE</scope>
    <source>
        <strain evidence="5">MAHUQ-68</strain>
    </source>
</reference>
<dbReference type="Proteomes" id="UP001155182">
    <property type="component" value="Unassembled WGS sequence"/>
</dbReference>
<dbReference type="InterPro" id="IPR008920">
    <property type="entry name" value="TF_FadR/GntR_C"/>
</dbReference>
<evidence type="ECO:0000313" key="5">
    <source>
        <dbReference type="EMBL" id="MCO4292042.1"/>
    </source>
</evidence>
<dbReference type="Pfam" id="PF00392">
    <property type="entry name" value="GntR"/>
    <property type="match status" value="1"/>
</dbReference>
<dbReference type="EMBL" id="JAMWYS010000017">
    <property type="protein sequence ID" value="MCO4292042.1"/>
    <property type="molecule type" value="Genomic_DNA"/>
</dbReference>
<keyword evidence="1" id="KW-0805">Transcription regulation</keyword>
<dbReference type="SMART" id="SM00345">
    <property type="entry name" value="HTH_GNTR"/>
    <property type="match status" value="1"/>
</dbReference>
<comment type="caution">
    <text evidence="5">The sequence shown here is derived from an EMBL/GenBank/DDBJ whole genome shotgun (WGS) entry which is preliminary data.</text>
</comment>
<evidence type="ECO:0000256" key="2">
    <source>
        <dbReference type="ARBA" id="ARBA00023125"/>
    </source>
</evidence>
<sequence>MSDTIIKRKSLADEVADRIKKLICSGDYMIGDKLPTEPELMQKFGVGRSSIREAVKILTQKGMLRVQQGTGTFVASLSGSNGMLSNCLEKARYEEVNEVRFLLEEKIVEKAALNRTDADIERIRESLLKRKHFAESGDVAGCIQADIDFHTAIAEAAQNSILLELYQTVANHMKKALAELHKNTQAFIDSQAIHEALLQAIIDKKEKRAINLAENISKHK</sequence>
<evidence type="ECO:0000259" key="4">
    <source>
        <dbReference type="PROSITE" id="PS50949"/>
    </source>
</evidence>
<dbReference type="SMART" id="SM00895">
    <property type="entry name" value="FCD"/>
    <property type="match status" value="1"/>
</dbReference>
<dbReference type="PROSITE" id="PS50949">
    <property type="entry name" value="HTH_GNTR"/>
    <property type="match status" value="1"/>
</dbReference>
<organism evidence="5 6">
    <name type="scientific">Solitalea agri</name>
    <dbReference type="NCBI Taxonomy" id="2953739"/>
    <lineage>
        <taxon>Bacteria</taxon>
        <taxon>Pseudomonadati</taxon>
        <taxon>Bacteroidota</taxon>
        <taxon>Sphingobacteriia</taxon>
        <taxon>Sphingobacteriales</taxon>
        <taxon>Sphingobacteriaceae</taxon>
        <taxon>Solitalea</taxon>
    </lineage>
</organism>
<dbReference type="Pfam" id="PF07729">
    <property type="entry name" value="FCD"/>
    <property type="match status" value="1"/>
</dbReference>
<protein>
    <submittedName>
        <fullName evidence="5">FadR family transcriptional regulator</fullName>
    </submittedName>
</protein>
<dbReference type="PANTHER" id="PTHR43537:SF47">
    <property type="entry name" value="REGULATORY PROTEIN GNTR HTH"/>
    <property type="match status" value="1"/>
</dbReference>
<feature type="domain" description="HTH gntR-type" evidence="4">
    <location>
        <begin position="9"/>
        <end position="77"/>
    </location>
</feature>
<dbReference type="GO" id="GO:0003677">
    <property type="term" value="F:DNA binding"/>
    <property type="evidence" value="ECO:0007669"/>
    <property type="project" value="UniProtKB-KW"/>
</dbReference>
<dbReference type="GO" id="GO:0003700">
    <property type="term" value="F:DNA-binding transcription factor activity"/>
    <property type="evidence" value="ECO:0007669"/>
    <property type="project" value="InterPro"/>
</dbReference>
<keyword evidence="6" id="KW-1185">Reference proteome</keyword>
<name>A0A9X2JB27_9SPHI</name>
<dbReference type="AlphaFoldDB" id="A0A9X2JB27"/>
<dbReference type="InterPro" id="IPR000524">
    <property type="entry name" value="Tscrpt_reg_HTH_GntR"/>
</dbReference>
<dbReference type="InterPro" id="IPR036388">
    <property type="entry name" value="WH-like_DNA-bd_sf"/>
</dbReference>
<keyword evidence="2" id="KW-0238">DNA-binding</keyword>
<dbReference type="PRINTS" id="PR00035">
    <property type="entry name" value="HTHGNTR"/>
</dbReference>
<accession>A0A9X2JB27</accession>
<evidence type="ECO:0000256" key="3">
    <source>
        <dbReference type="ARBA" id="ARBA00023163"/>
    </source>
</evidence>
<dbReference type="Gene3D" id="1.10.10.10">
    <property type="entry name" value="Winged helix-like DNA-binding domain superfamily/Winged helix DNA-binding domain"/>
    <property type="match status" value="1"/>
</dbReference>
<dbReference type="InterPro" id="IPR036390">
    <property type="entry name" value="WH_DNA-bd_sf"/>
</dbReference>
<dbReference type="CDD" id="cd07377">
    <property type="entry name" value="WHTH_GntR"/>
    <property type="match status" value="1"/>
</dbReference>
<gene>
    <name evidence="5" type="ORF">NF867_04100</name>
</gene>
<keyword evidence="3" id="KW-0804">Transcription</keyword>
<dbReference type="PANTHER" id="PTHR43537">
    <property type="entry name" value="TRANSCRIPTIONAL REGULATOR, GNTR FAMILY"/>
    <property type="match status" value="1"/>
</dbReference>
<evidence type="ECO:0000256" key="1">
    <source>
        <dbReference type="ARBA" id="ARBA00023015"/>
    </source>
</evidence>
<proteinExistence type="predicted"/>